<protein>
    <recommendedName>
        <fullName evidence="3">F-box domain-containing protein</fullName>
    </recommendedName>
</protein>
<gene>
    <name evidence="1" type="ORF">CVT26_009090</name>
</gene>
<evidence type="ECO:0008006" key="3">
    <source>
        <dbReference type="Google" id="ProtNLM"/>
    </source>
</evidence>
<keyword evidence="2" id="KW-1185">Reference proteome</keyword>
<accession>A0A409WUD7</accession>
<organism evidence="1 2">
    <name type="scientific">Gymnopilus dilepis</name>
    <dbReference type="NCBI Taxonomy" id="231916"/>
    <lineage>
        <taxon>Eukaryota</taxon>
        <taxon>Fungi</taxon>
        <taxon>Dikarya</taxon>
        <taxon>Basidiomycota</taxon>
        <taxon>Agaricomycotina</taxon>
        <taxon>Agaricomycetes</taxon>
        <taxon>Agaricomycetidae</taxon>
        <taxon>Agaricales</taxon>
        <taxon>Agaricineae</taxon>
        <taxon>Hymenogastraceae</taxon>
        <taxon>Gymnopilus</taxon>
    </lineage>
</organism>
<evidence type="ECO:0000313" key="2">
    <source>
        <dbReference type="Proteomes" id="UP000284706"/>
    </source>
</evidence>
<sequence>MACVIQIPELVSEICGHICPGPESDDLNEWYLPDEEKSSTLLNLALACRGSCHAALDRLWWGMDDLTPLFMLIPGFSVGPPGFFTSNLDSATDFTRFDLYASRIRYYNCVKREKILPAAYFQLIRARSYQALLPGLRYVYSQVASPELHLLLSDSLRTLYIRNIHTPGTSHTTVLAWTSIYALPAVAPKLEILELGKEIYVTADIVDTISVMQHLKQLRLMSETLSIEDHILDTADLIKLGKIATLTHLVLNGGLHFFDEPPSEMMNPLFPALEHLEIHADVANIISDVNKLLALLGRRKRLRQLSLMADSNIVTSTLYRTRLQEGLKSLFRFLRRNTVSFSSIFISVPKLHAPIQPAHFTDLLALRLTKLEMPEKFFDTLRHEDFVLIADTWPNLEVLRIDAKRWLTDFHTLIHLAEKLPHLQELYLALRVRRLPNPRDVPKLLHPLQMLQIVTVDHSAEPPSLFGELLSNIFLSSGLSCENSEGRQSDWERQVIKSSETHWRHR</sequence>
<evidence type="ECO:0000313" key="1">
    <source>
        <dbReference type="EMBL" id="PPQ82145.1"/>
    </source>
</evidence>
<name>A0A409WUD7_9AGAR</name>
<dbReference type="AlphaFoldDB" id="A0A409WUD7"/>
<dbReference type="InterPro" id="IPR032675">
    <property type="entry name" value="LRR_dom_sf"/>
</dbReference>
<dbReference type="SUPFAM" id="SSF52047">
    <property type="entry name" value="RNI-like"/>
    <property type="match status" value="1"/>
</dbReference>
<comment type="caution">
    <text evidence="1">The sequence shown here is derived from an EMBL/GenBank/DDBJ whole genome shotgun (WGS) entry which is preliminary data.</text>
</comment>
<dbReference type="OrthoDB" id="2631350at2759"/>
<reference evidence="1 2" key="1">
    <citation type="journal article" date="2018" name="Evol. Lett.">
        <title>Horizontal gene cluster transfer increased hallucinogenic mushroom diversity.</title>
        <authorList>
            <person name="Reynolds H.T."/>
            <person name="Vijayakumar V."/>
            <person name="Gluck-Thaler E."/>
            <person name="Korotkin H.B."/>
            <person name="Matheny P.B."/>
            <person name="Slot J.C."/>
        </authorList>
    </citation>
    <scope>NUCLEOTIDE SEQUENCE [LARGE SCALE GENOMIC DNA]</scope>
    <source>
        <strain evidence="1 2">SRW20</strain>
    </source>
</reference>
<proteinExistence type="predicted"/>
<dbReference type="STRING" id="231916.A0A409WUD7"/>
<dbReference type="Gene3D" id="3.80.10.10">
    <property type="entry name" value="Ribonuclease Inhibitor"/>
    <property type="match status" value="1"/>
</dbReference>
<dbReference type="Proteomes" id="UP000284706">
    <property type="component" value="Unassembled WGS sequence"/>
</dbReference>
<dbReference type="EMBL" id="NHYE01004788">
    <property type="protein sequence ID" value="PPQ82145.1"/>
    <property type="molecule type" value="Genomic_DNA"/>
</dbReference>
<dbReference type="InParanoid" id="A0A409WUD7"/>